<keyword evidence="1" id="KW-0812">Transmembrane</keyword>
<dbReference type="Proteomes" id="UP000177091">
    <property type="component" value="Unassembled WGS sequence"/>
</dbReference>
<evidence type="ECO:0000313" key="3">
    <source>
        <dbReference type="Proteomes" id="UP000177091"/>
    </source>
</evidence>
<organism evidence="2 3">
    <name type="scientific">Candidatus Woesebacteria bacterium GWA1_42_12</name>
    <dbReference type="NCBI Taxonomy" id="1802472"/>
    <lineage>
        <taxon>Bacteria</taxon>
        <taxon>Candidatus Woeseibacteriota</taxon>
    </lineage>
</organism>
<accession>A0A1F7WN99</accession>
<dbReference type="EMBL" id="MGFK01000024">
    <property type="protein sequence ID" value="OGM04007.1"/>
    <property type="molecule type" value="Genomic_DNA"/>
</dbReference>
<sequence length="158" mass="17436">MKERQPKRLSRIGWVIAVPTCIWLAYLNYREEVLLPKRAEENLTLTPRATEAAQIDEAQYQTQIASSSTPLPTSFRKFVNPPGWKCGIVNNPDNIGFDAAIPVAPTASHVLVLPGVGEPGYDNPPYLLVHWNGSSEEIPNLEGLNLVFNGELVCVKAN</sequence>
<comment type="caution">
    <text evidence="2">The sequence shown here is derived from an EMBL/GenBank/DDBJ whole genome shotgun (WGS) entry which is preliminary data.</text>
</comment>
<protein>
    <submittedName>
        <fullName evidence="2">Uncharacterized protein</fullName>
    </submittedName>
</protein>
<proteinExistence type="predicted"/>
<reference evidence="2 3" key="1">
    <citation type="journal article" date="2016" name="Nat. Commun.">
        <title>Thousands of microbial genomes shed light on interconnected biogeochemical processes in an aquifer system.</title>
        <authorList>
            <person name="Anantharaman K."/>
            <person name="Brown C.T."/>
            <person name="Hug L.A."/>
            <person name="Sharon I."/>
            <person name="Castelle C.J."/>
            <person name="Probst A.J."/>
            <person name="Thomas B.C."/>
            <person name="Singh A."/>
            <person name="Wilkins M.J."/>
            <person name="Karaoz U."/>
            <person name="Brodie E.L."/>
            <person name="Williams K.H."/>
            <person name="Hubbard S.S."/>
            <person name="Banfield J.F."/>
        </authorList>
    </citation>
    <scope>NUCLEOTIDE SEQUENCE [LARGE SCALE GENOMIC DNA]</scope>
</reference>
<keyword evidence="1" id="KW-1133">Transmembrane helix</keyword>
<name>A0A1F7WN99_9BACT</name>
<dbReference type="AlphaFoldDB" id="A0A1F7WN99"/>
<evidence type="ECO:0000256" key="1">
    <source>
        <dbReference type="SAM" id="Phobius"/>
    </source>
</evidence>
<gene>
    <name evidence="2" type="ORF">A2112_01140</name>
</gene>
<evidence type="ECO:0000313" key="2">
    <source>
        <dbReference type="EMBL" id="OGM04007.1"/>
    </source>
</evidence>
<keyword evidence="1" id="KW-0472">Membrane</keyword>
<feature type="transmembrane region" description="Helical" evidence="1">
    <location>
        <begin position="12"/>
        <end position="29"/>
    </location>
</feature>